<dbReference type="EMBL" id="OX451736">
    <property type="protein sequence ID" value="CAI8586712.1"/>
    <property type="molecule type" value="Genomic_DNA"/>
</dbReference>
<reference evidence="7 8" key="1">
    <citation type="submission" date="2023-01" db="EMBL/GenBank/DDBJ databases">
        <authorList>
            <person name="Kreplak J."/>
        </authorList>
    </citation>
    <scope>NUCLEOTIDE SEQUENCE [LARGE SCALE GENOMIC DNA]</scope>
</reference>
<keyword evidence="2" id="KW-0238">DNA-binding</keyword>
<accession>A0AAV0YRQ0</accession>
<name>A0AAV0YRQ0_VICFA</name>
<evidence type="ECO:0000256" key="1">
    <source>
        <dbReference type="ARBA" id="ARBA00023015"/>
    </source>
</evidence>
<dbReference type="InterPro" id="IPR014476">
    <property type="entry name" value="AHL15-29"/>
</dbReference>
<dbReference type="AlphaFoldDB" id="A0AAV0YRQ0"/>
<dbReference type="GO" id="GO:0005634">
    <property type="term" value="C:nucleus"/>
    <property type="evidence" value="ECO:0007669"/>
    <property type="project" value="TreeGrafter"/>
</dbReference>
<dbReference type="PANTHER" id="PTHR31100:SF63">
    <property type="entry name" value="AT-HOOK MOTIF NUCLEAR-LOCALIZED PROTEIN"/>
    <property type="match status" value="1"/>
</dbReference>
<protein>
    <recommendedName>
        <fullName evidence="6">PPC domain-containing protein</fullName>
    </recommendedName>
</protein>
<dbReference type="Pfam" id="PF03479">
    <property type="entry name" value="PCC"/>
    <property type="match status" value="1"/>
</dbReference>
<dbReference type="InterPro" id="IPR005175">
    <property type="entry name" value="PPC_dom"/>
</dbReference>
<dbReference type="PROSITE" id="PS51742">
    <property type="entry name" value="PPC"/>
    <property type="match status" value="1"/>
</dbReference>
<keyword evidence="1" id="KW-0805">Transcription regulation</keyword>
<feature type="domain" description="PPC" evidence="6">
    <location>
        <begin position="56"/>
        <end position="202"/>
    </location>
</feature>
<evidence type="ECO:0000256" key="4">
    <source>
        <dbReference type="ARBA" id="ARBA00023242"/>
    </source>
</evidence>
<keyword evidence="3" id="KW-0804">Transcription</keyword>
<evidence type="ECO:0000259" key="6">
    <source>
        <dbReference type="PROSITE" id="PS51742"/>
    </source>
</evidence>
<evidence type="ECO:0000256" key="3">
    <source>
        <dbReference type="ARBA" id="ARBA00023163"/>
    </source>
</evidence>
<dbReference type="Gene3D" id="3.30.1330.80">
    <property type="entry name" value="Hypothetical protein, similar to alpha- acetolactate decarboxylase, domain 2"/>
    <property type="match status" value="1"/>
</dbReference>
<evidence type="ECO:0000256" key="2">
    <source>
        <dbReference type="ARBA" id="ARBA00023125"/>
    </source>
</evidence>
<feature type="compositionally biased region" description="Polar residues" evidence="5">
    <location>
        <begin position="1"/>
        <end position="12"/>
    </location>
</feature>
<feature type="compositionally biased region" description="Basic residues" evidence="5">
    <location>
        <begin position="32"/>
        <end position="45"/>
    </location>
</feature>
<evidence type="ECO:0000313" key="8">
    <source>
        <dbReference type="Proteomes" id="UP001157006"/>
    </source>
</evidence>
<gene>
    <name evidence="7" type="ORF">VFH_I266560</name>
</gene>
<keyword evidence="8" id="KW-1185">Reference proteome</keyword>
<evidence type="ECO:0000313" key="7">
    <source>
        <dbReference type="EMBL" id="CAI8586712.1"/>
    </source>
</evidence>
<sequence length="264" mass="28874">MADNVFSPSPSFSKCVIHPQESSEDLPTLPSKRSKGRPKGSKNKPKPPSIIRVEPETYMEPILIKIPAGEDVVESIIKTAWRHQADISVLRGYGLVSGVTLLDSGSQDSPFTIRGDCQMISLSGTYVYPNSDRVPSEFIIDPDYSSFSIHLSGNHGQVFGGVLGGKVMTSSVVMITATLLRKPKFYKVASFDGSVREVEKIDRGAIIRSDVVAPELRNHNNTANVFNFGVGNSSSAHQSRQLLNSPHAYVNAMQWNNSTRTSNH</sequence>
<dbReference type="Proteomes" id="UP001157006">
    <property type="component" value="Chromosome 1L"/>
</dbReference>
<dbReference type="GO" id="GO:0003700">
    <property type="term" value="F:DNA-binding transcription factor activity"/>
    <property type="evidence" value="ECO:0007669"/>
    <property type="project" value="TreeGrafter"/>
</dbReference>
<dbReference type="SUPFAM" id="SSF117856">
    <property type="entry name" value="AF0104/ALDC/Ptd012-like"/>
    <property type="match status" value="1"/>
</dbReference>
<evidence type="ECO:0000256" key="5">
    <source>
        <dbReference type="SAM" id="MobiDB-lite"/>
    </source>
</evidence>
<organism evidence="7 8">
    <name type="scientific">Vicia faba</name>
    <name type="common">Broad bean</name>
    <name type="synonym">Faba vulgaris</name>
    <dbReference type="NCBI Taxonomy" id="3906"/>
    <lineage>
        <taxon>Eukaryota</taxon>
        <taxon>Viridiplantae</taxon>
        <taxon>Streptophyta</taxon>
        <taxon>Embryophyta</taxon>
        <taxon>Tracheophyta</taxon>
        <taxon>Spermatophyta</taxon>
        <taxon>Magnoliopsida</taxon>
        <taxon>eudicotyledons</taxon>
        <taxon>Gunneridae</taxon>
        <taxon>Pentapetalae</taxon>
        <taxon>rosids</taxon>
        <taxon>fabids</taxon>
        <taxon>Fabales</taxon>
        <taxon>Fabaceae</taxon>
        <taxon>Papilionoideae</taxon>
        <taxon>50 kb inversion clade</taxon>
        <taxon>NPAAA clade</taxon>
        <taxon>Hologalegina</taxon>
        <taxon>IRL clade</taxon>
        <taxon>Fabeae</taxon>
        <taxon>Vicia</taxon>
    </lineage>
</organism>
<keyword evidence="4" id="KW-0539">Nucleus</keyword>
<dbReference type="PANTHER" id="PTHR31100">
    <property type="entry name" value="AT-HOOK MOTIF NUCLEAR-LOCALIZED PROTEIN 15"/>
    <property type="match status" value="1"/>
</dbReference>
<dbReference type="GO" id="GO:0003680">
    <property type="term" value="F:minor groove of adenine-thymine-rich DNA binding"/>
    <property type="evidence" value="ECO:0007669"/>
    <property type="project" value="InterPro"/>
</dbReference>
<dbReference type="CDD" id="cd11378">
    <property type="entry name" value="DUF296"/>
    <property type="match status" value="1"/>
</dbReference>
<feature type="region of interest" description="Disordered" evidence="5">
    <location>
        <begin position="1"/>
        <end position="50"/>
    </location>
</feature>
<proteinExistence type="predicted"/>